<accession>A0A8H8BUJ9</accession>
<evidence type="ECO:0000313" key="5">
    <source>
        <dbReference type="Proteomes" id="UP000664132"/>
    </source>
</evidence>
<dbReference type="SUPFAM" id="SSF51430">
    <property type="entry name" value="NAD(P)-linked oxidoreductase"/>
    <property type="match status" value="1"/>
</dbReference>
<dbReference type="OrthoDB" id="1669814at2759"/>
<dbReference type="PANTHER" id="PTHR43008">
    <property type="entry name" value="BENZIL REDUCTASE"/>
    <property type="match status" value="1"/>
</dbReference>
<dbReference type="EMBL" id="JAFJYH010000018">
    <property type="protein sequence ID" value="KAG4424640.1"/>
    <property type="molecule type" value="Genomic_DNA"/>
</dbReference>
<protein>
    <recommendedName>
        <fullName evidence="3">NADP-dependent oxidoreductase domain-containing protein</fullName>
    </recommendedName>
</protein>
<sequence length="414" mass="44485">MLKTKRILEMAKVRPSVNQVELHPYLPQHELLMFSKQEGIRLMAHQPLGGRPVAAVNPNADQPGPLSDPEIAAIAAACGRSPAQVLLSWAVQRGTSVVPKTVHEARMKENRELFTLSDEEMAIVNSIAERKGIVRFLDPKTHIGFDIFREDVDEPIDGATQIGVTGGIGAVGSQVTYSVLESGGDVICLDLPTDPPDLDRFHTLATKTLTQFSYYSVNVTSASEVSSIIELAVSNLRIPLRGVVTAAGILGEVDAVDYAPDDFRRLLDVNVMGTFLVVQAAAKVMLQHGLGGSVVLVASMSGSVANKGVHTSAYISSKAAVQQLARSLASEWGTNPSKDPPIRVNSISPGYIQTPLTEVARANPKVKKIWLDGNVLGRISHPEEYRAPILFLLSDGSSFMTGADLRVDGGHTAW</sequence>
<evidence type="ECO:0000256" key="2">
    <source>
        <dbReference type="ARBA" id="ARBA00023002"/>
    </source>
</evidence>
<dbReference type="InterPro" id="IPR023210">
    <property type="entry name" value="NADP_OxRdtase_dom"/>
</dbReference>
<dbReference type="Pfam" id="PF00248">
    <property type="entry name" value="Aldo_ket_red"/>
    <property type="match status" value="1"/>
</dbReference>
<dbReference type="Pfam" id="PF13561">
    <property type="entry name" value="adh_short_C2"/>
    <property type="match status" value="1"/>
</dbReference>
<proteinExistence type="inferred from homology"/>
<evidence type="ECO:0000256" key="1">
    <source>
        <dbReference type="ARBA" id="ARBA00006484"/>
    </source>
</evidence>
<evidence type="ECO:0000259" key="3">
    <source>
        <dbReference type="Pfam" id="PF00248"/>
    </source>
</evidence>
<name>A0A8H8BUJ9_9HELO</name>
<dbReference type="GO" id="GO:0050664">
    <property type="term" value="F:oxidoreductase activity, acting on NAD(P)H, oxygen as acceptor"/>
    <property type="evidence" value="ECO:0007669"/>
    <property type="project" value="TreeGrafter"/>
</dbReference>
<keyword evidence="5" id="KW-1185">Reference proteome</keyword>
<dbReference type="Proteomes" id="UP000664132">
    <property type="component" value="Unassembled WGS sequence"/>
</dbReference>
<dbReference type="InterPro" id="IPR036291">
    <property type="entry name" value="NAD(P)-bd_dom_sf"/>
</dbReference>
<dbReference type="InterPro" id="IPR002347">
    <property type="entry name" value="SDR_fam"/>
</dbReference>
<gene>
    <name evidence="4" type="ORF">IFR04_002173</name>
</gene>
<evidence type="ECO:0000313" key="4">
    <source>
        <dbReference type="EMBL" id="KAG4424640.1"/>
    </source>
</evidence>
<reference evidence="4" key="1">
    <citation type="submission" date="2021-02" db="EMBL/GenBank/DDBJ databases">
        <title>Genome sequence Cadophora malorum strain M34.</title>
        <authorList>
            <person name="Stefanovic E."/>
            <person name="Vu D."/>
            <person name="Scully C."/>
            <person name="Dijksterhuis J."/>
            <person name="Roader J."/>
            <person name="Houbraken J."/>
        </authorList>
    </citation>
    <scope>NUCLEOTIDE SEQUENCE</scope>
    <source>
        <strain evidence="4">M34</strain>
    </source>
</reference>
<dbReference type="PRINTS" id="PR00081">
    <property type="entry name" value="GDHRDH"/>
</dbReference>
<dbReference type="Gene3D" id="3.40.50.720">
    <property type="entry name" value="NAD(P)-binding Rossmann-like Domain"/>
    <property type="match status" value="1"/>
</dbReference>
<organism evidence="4 5">
    <name type="scientific">Cadophora malorum</name>
    <dbReference type="NCBI Taxonomy" id="108018"/>
    <lineage>
        <taxon>Eukaryota</taxon>
        <taxon>Fungi</taxon>
        <taxon>Dikarya</taxon>
        <taxon>Ascomycota</taxon>
        <taxon>Pezizomycotina</taxon>
        <taxon>Leotiomycetes</taxon>
        <taxon>Helotiales</taxon>
        <taxon>Ploettnerulaceae</taxon>
        <taxon>Cadophora</taxon>
    </lineage>
</organism>
<dbReference type="InterPro" id="IPR036812">
    <property type="entry name" value="NAD(P)_OxRdtase_dom_sf"/>
</dbReference>
<comment type="similarity">
    <text evidence="1">Belongs to the short-chain dehydrogenases/reductases (SDR) family.</text>
</comment>
<keyword evidence="2" id="KW-0560">Oxidoreductase</keyword>
<dbReference type="Gene3D" id="3.20.20.100">
    <property type="entry name" value="NADP-dependent oxidoreductase domain"/>
    <property type="match status" value="1"/>
</dbReference>
<feature type="domain" description="NADP-dependent oxidoreductase" evidence="3">
    <location>
        <begin position="5"/>
        <end position="128"/>
    </location>
</feature>
<dbReference type="PANTHER" id="PTHR43008:SF4">
    <property type="entry name" value="CHAIN DEHYDROGENASE, PUTATIVE (AFU_ORTHOLOGUE AFUA_4G08710)-RELATED"/>
    <property type="match status" value="1"/>
</dbReference>
<dbReference type="SUPFAM" id="SSF51735">
    <property type="entry name" value="NAD(P)-binding Rossmann-fold domains"/>
    <property type="match status" value="1"/>
</dbReference>
<dbReference type="PROSITE" id="PS00063">
    <property type="entry name" value="ALDOKETO_REDUCTASE_3"/>
    <property type="match status" value="1"/>
</dbReference>
<comment type="caution">
    <text evidence="4">The sequence shown here is derived from an EMBL/GenBank/DDBJ whole genome shotgun (WGS) entry which is preliminary data.</text>
</comment>
<dbReference type="GO" id="GO:0016616">
    <property type="term" value="F:oxidoreductase activity, acting on the CH-OH group of donors, NAD or NADP as acceptor"/>
    <property type="evidence" value="ECO:0007669"/>
    <property type="project" value="UniProtKB-ARBA"/>
</dbReference>
<dbReference type="AlphaFoldDB" id="A0A8H8BUJ9"/>
<dbReference type="InterPro" id="IPR018170">
    <property type="entry name" value="Aldo/ket_reductase_CS"/>
</dbReference>